<feature type="non-terminal residue" evidence="1">
    <location>
        <position position="333"/>
    </location>
</feature>
<sequence length="333" mass="33365">LTINPDGTVSVAPNTPAGTYTIDYTICQVLNPTNCDTAIVTIVVAAPVIDAVADTNAIPVNGTTGGNSGVNVLTNDTLNGLPVNPADVVLSSTPNGPLTINPDGTISVAPNTQAGTYTIDYTICQVLNPTNCDTATVTIVVDAPAIDAVADTNAIPVNGTTGGNSGVNVLTNDTLNGLPVNPADVVLSSTPNGPLAINPDGTVSVAPNTPAGTYTIDYTICQVLNPTNCDTATVTIVVAASVIDAVVDTNAIPVNGTTGGNSGVNVLTNDTLNGLPVNPGDVVLRSTPNGPLTINPDGTVSVAPNTPAGTYTIDYTICEVFNPTNCDTATVTI</sequence>
<dbReference type="Proteomes" id="UP001243403">
    <property type="component" value="Unassembled WGS sequence"/>
</dbReference>
<proteinExistence type="predicted"/>
<dbReference type="EMBL" id="JASCRZ010000029">
    <property type="protein sequence ID" value="MDI5896416.1"/>
    <property type="molecule type" value="Genomic_DNA"/>
</dbReference>
<comment type="caution">
    <text evidence="1">The sequence shown here is derived from an EMBL/GenBank/DDBJ whole genome shotgun (WGS) entry which is preliminary data.</text>
</comment>
<protein>
    <submittedName>
        <fullName evidence="1">Gliding motility-associated C-terminal domain-containing protein</fullName>
    </submittedName>
</protein>
<organism evidence="1 2">
    <name type="scientific">Flavobacterium algoritolerans</name>
    <dbReference type="NCBI Taxonomy" id="3041254"/>
    <lineage>
        <taxon>Bacteria</taxon>
        <taxon>Pseudomonadati</taxon>
        <taxon>Bacteroidota</taxon>
        <taxon>Flavobacteriia</taxon>
        <taxon>Flavobacteriales</taxon>
        <taxon>Flavobacteriaceae</taxon>
        <taxon>Flavobacterium</taxon>
    </lineage>
</organism>
<feature type="non-terminal residue" evidence="1">
    <location>
        <position position="1"/>
    </location>
</feature>
<evidence type="ECO:0000313" key="2">
    <source>
        <dbReference type="Proteomes" id="UP001243403"/>
    </source>
</evidence>
<name>A0ABT6VDV1_9FLAO</name>
<gene>
    <name evidence="1" type="ORF">QLS65_16130</name>
</gene>
<reference evidence="1 2" key="1">
    <citation type="submission" date="2023-04" db="EMBL/GenBank/DDBJ databases">
        <title>Two novel species of Flavobacterium.</title>
        <authorList>
            <person name="Liu Q."/>
            <person name="Xin Y.-H."/>
        </authorList>
    </citation>
    <scope>NUCLEOTIDE SEQUENCE [LARGE SCALE GENOMIC DNA]</scope>
    <source>
        <strain evidence="1 2">LB1P51</strain>
    </source>
</reference>
<evidence type="ECO:0000313" key="1">
    <source>
        <dbReference type="EMBL" id="MDI5896416.1"/>
    </source>
</evidence>
<keyword evidence="2" id="KW-1185">Reference proteome</keyword>
<accession>A0ABT6VDV1</accession>